<accession>Q1N676</accession>
<reference evidence="1 2" key="1">
    <citation type="submission" date="2006-03" db="EMBL/GenBank/DDBJ databases">
        <authorList>
            <person name="Pinhassi J."/>
            <person name="Pedros-Alio C."/>
            <person name="Ferriera S."/>
            <person name="Johnson J."/>
            <person name="Kravitz S."/>
            <person name="Halpern A."/>
            <person name="Remington K."/>
            <person name="Beeson K."/>
            <person name="Tran B."/>
            <person name="Rogers Y.-H."/>
            <person name="Friedman R."/>
            <person name="Venter J.C."/>
        </authorList>
    </citation>
    <scope>NUCLEOTIDE SEQUENCE [LARGE SCALE GENOMIC DNA]</scope>
    <source>
        <strain evidence="1 2">RED65</strain>
    </source>
</reference>
<comment type="caution">
    <text evidence="1">The sequence shown here is derived from an EMBL/GenBank/DDBJ whole genome shotgun (WGS) entry which is preliminary data.</text>
</comment>
<sequence length="163" mass="18691">MGICPSELIHLVIRPTLKYLGEDNEDARFLLMATAAMESELGFHLIGSKHKGIGVYQISAKCHRNVWDKYLVNNPELASKVRGLASQHEFLANPHQELATNLRYATAIAWLIYKRKTSDIPKARDLDSVARFWRRHFHSRPHASVERFMERVKPLLEADCRAA</sequence>
<proteinExistence type="predicted"/>
<protein>
    <recommendedName>
        <fullName evidence="3">Transglycosylase SLT domain-containing protein</fullName>
    </recommendedName>
</protein>
<gene>
    <name evidence="1" type="ORF">RED65_09999</name>
</gene>
<evidence type="ECO:0000313" key="2">
    <source>
        <dbReference type="Proteomes" id="UP000004263"/>
    </source>
</evidence>
<evidence type="ECO:0000313" key="1">
    <source>
        <dbReference type="EMBL" id="EAT13716.1"/>
    </source>
</evidence>
<dbReference type="OrthoDB" id="7355818at2"/>
<dbReference type="STRING" id="207949.RED65_09999"/>
<dbReference type="HOGENOM" id="CLU_123882_0_0_6"/>
<dbReference type="RefSeq" id="WP_007017137.1">
    <property type="nucleotide sequence ID" value="NZ_CH724113.1"/>
</dbReference>
<dbReference type="EMBL" id="AAQH01000001">
    <property type="protein sequence ID" value="EAT13716.1"/>
    <property type="molecule type" value="Genomic_DNA"/>
</dbReference>
<dbReference type="AlphaFoldDB" id="Q1N676"/>
<dbReference type="Proteomes" id="UP000004263">
    <property type="component" value="Unassembled WGS sequence"/>
</dbReference>
<keyword evidence="2" id="KW-1185">Reference proteome</keyword>
<name>Q1N676_9GAMM</name>
<evidence type="ECO:0008006" key="3">
    <source>
        <dbReference type="Google" id="ProtNLM"/>
    </source>
</evidence>
<organism evidence="1 2">
    <name type="scientific">Bermanella marisrubri</name>
    <dbReference type="NCBI Taxonomy" id="207949"/>
    <lineage>
        <taxon>Bacteria</taxon>
        <taxon>Pseudomonadati</taxon>
        <taxon>Pseudomonadota</taxon>
        <taxon>Gammaproteobacteria</taxon>
        <taxon>Oceanospirillales</taxon>
        <taxon>Oceanospirillaceae</taxon>
        <taxon>Bermanella</taxon>
    </lineage>
</organism>